<dbReference type="EMBL" id="CAJNNW010026862">
    <property type="protein sequence ID" value="CAE8688244.1"/>
    <property type="molecule type" value="Genomic_DNA"/>
</dbReference>
<accession>A0A813JZ20</accession>
<evidence type="ECO:0000256" key="1">
    <source>
        <dbReference type="SAM" id="MobiDB-lite"/>
    </source>
</evidence>
<dbReference type="PROSITE" id="PS50222">
    <property type="entry name" value="EF_HAND_2"/>
    <property type="match status" value="1"/>
</dbReference>
<dbReference type="PROSITE" id="PS00018">
    <property type="entry name" value="EF_HAND_1"/>
    <property type="match status" value="1"/>
</dbReference>
<dbReference type="InterPro" id="IPR002048">
    <property type="entry name" value="EF_hand_dom"/>
</dbReference>
<dbReference type="Proteomes" id="UP000626109">
    <property type="component" value="Unassembled WGS sequence"/>
</dbReference>
<gene>
    <name evidence="3" type="ORF">PGLA2088_LOCUS25817</name>
</gene>
<dbReference type="AlphaFoldDB" id="A0A813JZ20"/>
<dbReference type="GO" id="GO:0005509">
    <property type="term" value="F:calcium ion binding"/>
    <property type="evidence" value="ECO:0007669"/>
    <property type="project" value="InterPro"/>
</dbReference>
<feature type="region of interest" description="Disordered" evidence="1">
    <location>
        <begin position="145"/>
        <end position="174"/>
    </location>
</feature>
<organism evidence="3 4">
    <name type="scientific">Polarella glacialis</name>
    <name type="common">Dinoflagellate</name>
    <dbReference type="NCBI Taxonomy" id="89957"/>
    <lineage>
        <taxon>Eukaryota</taxon>
        <taxon>Sar</taxon>
        <taxon>Alveolata</taxon>
        <taxon>Dinophyceae</taxon>
        <taxon>Suessiales</taxon>
        <taxon>Suessiaceae</taxon>
        <taxon>Polarella</taxon>
    </lineage>
</organism>
<reference evidence="3" key="1">
    <citation type="submission" date="2021-02" db="EMBL/GenBank/DDBJ databases">
        <authorList>
            <person name="Dougan E. K."/>
            <person name="Rhodes N."/>
            <person name="Thang M."/>
            <person name="Chan C."/>
        </authorList>
    </citation>
    <scope>NUCLEOTIDE SEQUENCE</scope>
</reference>
<name>A0A813JZ20_POLGL</name>
<sequence length="398" mass="41659">MPPLIFAGAGMASVRRSIAVLTVASAAHSSLAELNTLACATYRLAFNDTSIQRVNGAFLPACWIQGNNLTRFPAKDVISGPQFCPGEEKTAVVVADAAAAATAAAAGAAPAAGVSAGKSGQSQQGMPWWSYVLIGLGVAAVGAGGRCSNSRKSKDSKKTSSGADLANSDAEAPAADSVPLMQASEMAQMPQSYMVAPSVYTYSQAPMGYAAAAPMMSYGAAPVAYAAAPMMSYEAAPVAYSTAPMTYTSTAPMMTYSAPGTQYAYSAEPMAGAMAGQDVFNYLDKDGDGILSREELARTPSADVGARSKVQALPGKQERHRQPPMMLQMQNQFQVNIMQNMHALQHLQQANVPPGQTAVHIVCLTQRQEDRVFEQRIEFFWDGILSAVLPTASSSADS</sequence>
<protein>
    <recommendedName>
        <fullName evidence="2">EF-hand domain-containing protein</fullName>
    </recommendedName>
</protein>
<comment type="caution">
    <text evidence="3">The sequence shown here is derived from an EMBL/GenBank/DDBJ whole genome shotgun (WGS) entry which is preliminary data.</text>
</comment>
<evidence type="ECO:0000313" key="4">
    <source>
        <dbReference type="Proteomes" id="UP000626109"/>
    </source>
</evidence>
<proteinExistence type="predicted"/>
<evidence type="ECO:0000313" key="3">
    <source>
        <dbReference type="EMBL" id="CAE8688244.1"/>
    </source>
</evidence>
<dbReference type="InterPro" id="IPR018247">
    <property type="entry name" value="EF_Hand_1_Ca_BS"/>
</dbReference>
<feature type="domain" description="EF-hand" evidence="2">
    <location>
        <begin position="277"/>
        <end position="306"/>
    </location>
</feature>
<evidence type="ECO:0000259" key="2">
    <source>
        <dbReference type="PROSITE" id="PS50222"/>
    </source>
</evidence>